<evidence type="ECO:0000313" key="3">
    <source>
        <dbReference type="EMBL" id="GBN15767.1"/>
    </source>
</evidence>
<dbReference type="AlphaFoldDB" id="A0A4Y2LLK4"/>
<reference evidence="2 4" key="1">
    <citation type="journal article" date="2019" name="Sci. Rep.">
        <title>Orb-weaving spider Araneus ventricosus genome elucidates the spidroin gene catalogue.</title>
        <authorList>
            <person name="Kono N."/>
            <person name="Nakamura H."/>
            <person name="Ohtoshi R."/>
            <person name="Moran D.A.P."/>
            <person name="Shinohara A."/>
            <person name="Yoshida Y."/>
            <person name="Fujiwara M."/>
            <person name="Mori M."/>
            <person name="Tomita M."/>
            <person name="Arakawa K."/>
        </authorList>
    </citation>
    <scope>NUCLEOTIDE SEQUENCE [LARGE SCALE GENOMIC DNA]</scope>
</reference>
<dbReference type="EMBL" id="BGPR01006063">
    <property type="protein sequence ID" value="GBN15767.1"/>
    <property type="molecule type" value="Genomic_DNA"/>
</dbReference>
<comment type="caution">
    <text evidence="2">The sequence shown here is derived from an EMBL/GenBank/DDBJ whole genome shotgun (WGS) entry which is preliminary data.</text>
</comment>
<protein>
    <submittedName>
        <fullName evidence="2">Uncharacterized protein</fullName>
    </submittedName>
</protein>
<name>A0A4Y2LLK4_ARAVE</name>
<sequence length="84" mass="9319">MNHYQHNSGEATNSVEYCTVEAKDDDVHGTTGMSDWKDGLGSGVMGESRAAEQLQVGNRQSTGELQLEIQMRTCRWRSTELLEG</sequence>
<evidence type="ECO:0000313" key="4">
    <source>
        <dbReference type="Proteomes" id="UP000499080"/>
    </source>
</evidence>
<dbReference type="EMBL" id="BGPR01005877">
    <property type="protein sequence ID" value="GBN14217.1"/>
    <property type="molecule type" value="Genomic_DNA"/>
</dbReference>
<proteinExistence type="predicted"/>
<accession>A0A4Y2LLK4</accession>
<organism evidence="2 4">
    <name type="scientific">Araneus ventricosus</name>
    <name type="common">Orbweaver spider</name>
    <name type="synonym">Epeira ventricosa</name>
    <dbReference type="NCBI Taxonomy" id="182803"/>
    <lineage>
        <taxon>Eukaryota</taxon>
        <taxon>Metazoa</taxon>
        <taxon>Ecdysozoa</taxon>
        <taxon>Arthropoda</taxon>
        <taxon>Chelicerata</taxon>
        <taxon>Arachnida</taxon>
        <taxon>Araneae</taxon>
        <taxon>Araneomorphae</taxon>
        <taxon>Entelegynae</taxon>
        <taxon>Araneoidea</taxon>
        <taxon>Araneidae</taxon>
        <taxon>Araneus</taxon>
    </lineage>
</organism>
<dbReference type="Proteomes" id="UP000499080">
    <property type="component" value="Unassembled WGS sequence"/>
</dbReference>
<keyword evidence="4" id="KW-1185">Reference proteome</keyword>
<evidence type="ECO:0000313" key="2">
    <source>
        <dbReference type="EMBL" id="GBN14217.1"/>
    </source>
</evidence>
<gene>
    <name evidence="2" type="ORF">AVEN_127549_1</name>
    <name evidence="3" type="ORF">AVEN_149053_1</name>
</gene>
<feature type="region of interest" description="Disordered" evidence="1">
    <location>
        <begin position="27"/>
        <end position="48"/>
    </location>
</feature>
<evidence type="ECO:0000256" key="1">
    <source>
        <dbReference type="SAM" id="MobiDB-lite"/>
    </source>
</evidence>